<evidence type="ECO:0000313" key="1">
    <source>
        <dbReference type="EMBL" id="MCX2976043.1"/>
    </source>
</evidence>
<proteinExistence type="predicted"/>
<dbReference type="PANTHER" id="PTHR35336">
    <property type="entry name" value="ADENOSYLCOBINAMIDE AMIDOHYDROLASE"/>
    <property type="match status" value="1"/>
</dbReference>
<keyword evidence="2" id="KW-1185">Reference proteome</keyword>
<accession>A0ABT3T1A8</accession>
<organism evidence="1 2">
    <name type="scientific">Candidatus Marimicrobium litorale</name>
    <dbReference type="NCBI Taxonomy" id="2518991"/>
    <lineage>
        <taxon>Bacteria</taxon>
        <taxon>Pseudomonadati</taxon>
        <taxon>Pseudomonadota</taxon>
        <taxon>Gammaproteobacteria</taxon>
        <taxon>Cellvibrionales</taxon>
        <taxon>Halieaceae</taxon>
        <taxon>Marimicrobium</taxon>
    </lineage>
</organism>
<dbReference type="InterPro" id="IPR052209">
    <property type="entry name" value="CbiZ"/>
</dbReference>
<evidence type="ECO:0008006" key="3">
    <source>
        <dbReference type="Google" id="ProtNLM"/>
    </source>
</evidence>
<dbReference type="InterPro" id="IPR002808">
    <property type="entry name" value="AdoCbi_amidolase"/>
</dbReference>
<gene>
    <name evidence="1" type="ORF">EYC82_01565</name>
</gene>
<dbReference type="EMBL" id="SHNO01000001">
    <property type="protein sequence ID" value="MCX2976043.1"/>
    <property type="molecule type" value="Genomic_DNA"/>
</dbReference>
<dbReference type="Proteomes" id="UP001143304">
    <property type="component" value="Unassembled WGS sequence"/>
</dbReference>
<dbReference type="RefSeq" id="WP_279247797.1">
    <property type="nucleotide sequence ID" value="NZ_SHNO01000001.1"/>
</dbReference>
<name>A0ABT3T1A8_9GAMM</name>
<dbReference type="Pfam" id="PF01955">
    <property type="entry name" value="CbiZ"/>
    <property type="match status" value="1"/>
</dbReference>
<evidence type="ECO:0000313" key="2">
    <source>
        <dbReference type="Proteomes" id="UP001143304"/>
    </source>
</evidence>
<comment type="caution">
    <text evidence="1">The sequence shown here is derived from an EMBL/GenBank/DDBJ whole genome shotgun (WGS) entry which is preliminary data.</text>
</comment>
<sequence>MSIADKDSQCLMEGVYLSTTHNHVHVHCDASHRVVSSAVLNGGFTRATDFLNLKVERQAESGVEDPAVTLQAACDKLGCKDVTVGMMTAASMKSLRLCREDIQGRQFAVLVTTGLENARRSGDRAEYRHLHAVPLERGTINLCMITDARVLDHAMIEMITIATEAKVAILHELNIVSPVSGGLATGTGTDAVAVFSGNTGDPISFAGKHTLLGERLAIMVMQIIRESIAYEEEAGSCA</sequence>
<reference evidence="1" key="1">
    <citation type="submission" date="2019-02" db="EMBL/GenBank/DDBJ databases">
        <authorList>
            <person name="Li S.-H."/>
        </authorList>
    </citation>
    <scope>NUCLEOTIDE SEQUENCE</scope>
    <source>
        <strain evidence="1">IMCC11814</strain>
    </source>
</reference>
<dbReference type="PANTHER" id="PTHR35336:SF5">
    <property type="entry name" value="ADENOSYLCOBINAMIDE AMIDOHYDROLASE"/>
    <property type="match status" value="1"/>
</dbReference>
<protein>
    <recommendedName>
        <fullName evidence="3">Adenosylcobinamide amidohydrolase</fullName>
    </recommendedName>
</protein>